<dbReference type="Gene3D" id="3.40.50.1820">
    <property type="entry name" value="alpha/beta hydrolase"/>
    <property type="match status" value="1"/>
</dbReference>
<gene>
    <name evidence="2" type="ORF">BZG36_01832</name>
</gene>
<sequence>MQFFWDEYLNDESKEGDHPYVSPLFYPRLSKFPPTFIMPAGMDPLRDEGIVMAKQLSEAGIQTELVVDSGFPHWWFMFPLPSANKGIQRWADAIKSAFQ</sequence>
<dbReference type="Proteomes" id="UP000242875">
    <property type="component" value="Unassembled WGS sequence"/>
</dbReference>
<feature type="domain" description="Alpha/beta hydrolase fold-3" evidence="1">
    <location>
        <begin position="1"/>
        <end position="76"/>
    </location>
</feature>
<evidence type="ECO:0000259" key="1">
    <source>
        <dbReference type="Pfam" id="PF07859"/>
    </source>
</evidence>
<dbReference type="EMBL" id="MVBO01000030">
    <property type="protein sequence ID" value="OZJ04760.1"/>
    <property type="molecule type" value="Genomic_DNA"/>
</dbReference>
<proteinExistence type="predicted"/>
<protein>
    <recommendedName>
        <fullName evidence="1">Alpha/beta hydrolase fold-3 domain-containing protein</fullName>
    </recommendedName>
</protein>
<keyword evidence="3" id="KW-1185">Reference proteome</keyword>
<evidence type="ECO:0000313" key="3">
    <source>
        <dbReference type="Proteomes" id="UP000242875"/>
    </source>
</evidence>
<name>A0A261Y2C9_9FUNG</name>
<dbReference type="AlphaFoldDB" id="A0A261Y2C9"/>
<evidence type="ECO:0000313" key="2">
    <source>
        <dbReference type="EMBL" id="OZJ04760.1"/>
    </source>
</evidence>
<reference evidence="2 3" key="1">
    <citation type="journal article" date="2017" name="Mycologia">
        <title>Bifiguratus adelaidae, gen. et sp. nov., a new member of Mucoromycotina in endophytic and soil-dwelling habitats.</title>
        <authorList>
            <person name="Torres-Cruz T.J."/>
            <person name="Billingsley Tobias T.L."/>
            <person name="Almatruk M."/>
            <person name="Hesse C."/>
            <person name="Kuske C.R."/>
            <person name="Desiro A."/>
            <person name="Benucci G.M."/>
            <person name="Bonito G."/>
            <person name="Stajich J.E."/>
            <person name="Dunlap C."/>
            <person name="Arnold A.E."/>
            <person name="Porras-Alfaro A."/>
        </authorList>
    </citation>
    <scope>NUCLEOTIDE SEQUENCE [LARGE SCALE GENOMIC DNA]</scope>
    <source>
        <strain evidence="2 3">AZ0501</strain>
    </source>
</reference>
<dbReference type="Pfam" id="PF07859">
    <property type="entry name" value="Abhydrolase_3"/>
    <property type="match status" value="1"/>
</dbReference>
<accession>A0A261Y2C9</accession>
<organism evidence="2 3">
    <name type="scientific">Bifiguratus adelaidae</name>
    <dbReference type="NCBI Taxonomy" id="1938954"/>
    <lineage>
        <taxon>Eukaryota</taxon>
        <taxon>Fungi</taxon>
        <taxon>Fungi incertae sedis</taxon>
        <taxon>Mucoromycota</taxon>
        <taxon>Mucoromycotina</taxon>
        <taxon>Endogonomycetes</taxon>
        <taxon>Endogonales</taxon>
        <taxon>Endogonales incertae sedis</taxon>
        <taxon>Bifiguratus</taxon>
    </lineage>
</organism>
<dbReference type="OrthoDB" id="408631at2759"/>
<dbReference type="GO" id="GO:0016787">
    <property type="term" value="F:hydrolase activity"/>
    <property type="evidence" value="ECO:0007669"/>
    <property type="project" value="InterPro"/>
</dbReference>
<dbReference type="InterPro" id="IPR013094">
    <property type="entry name" value="AB_hydrolase_3"/>
</dbReference>
<comment type="caution">
    <text evidence="2">The sequence shown here is derived from an EMBL/GenBank/DDBJ whole genome shotgun (WGS) entry which is preliminary data.</text>
</comment>
<dbReference type="SUPFAM" id="SSF53474">
    <property type="entry name" value="alpha/beta-Hydrolases"/>
    <property type="match status" value="1"/>
</dbReference>
<dbReference type="InterPro" id="IPR029058">
    <property type="entry name" value="AB_hydrolase_fold"/>
</dbReference>